<keyword evidence="7" id="KW-1185">Reference proteome</keyword>
<dbReference type="SUPFAM" id="SSF48435">
    <property type="entry name" value="Bacterial muramidases"/>
    <property type="match status" value="1"/>
</dbReference>
<dbReference type="InterPro" id="IPR023346">
    <property type="entry name" value="Lysozyme-like_dom_sf"/>
</dbReference>
<evidence type="ECO:0000259" key="4">
    <source>
        <dbReference type="Pfam" id="PF01464"/>
    </source>
</evidence>
<feature type="chain" id="PRO_5046673660" evidence="3">
    <location>
        <begin position="24"/>
        <end position="638"/>
    </location>
</feature>
<dbReference type="Pfam" id="PF01464">
    <property type="entry name" value="SLT"/>
    <property type="match status" value="1"/>
</dbReference>
<dbReference type="Gene3D" id="1.10.530.10">
    <property type="match status" value="1"/>
</dbReference>
<dbReference type="InterPro" id="IPR012289">
    <property type="entry name" value="Lytic_TGlycosylase_superhlx_L"/>
</dbReference>
<comment type="similarity">
    <text evidence="1">Belongs to the transglycosylase Slt family.</text>
</comment>
<comment type="caution">
    <text evidence="6">The sequence shown here is derived from an EMBL/GenBank/DDBJ whole genome shotgun (WGS) entry which is preliminary data.</text>
</comment>
<feature type="signal peptide" evidence="3">
    <location>
        <begin position="1"/>
        <end position="23"/>
    </location>
</feature>
<dbReference type="Proteomes" id="UP001595692">
    <property type="component" value="Unassembled WGS sequence"/>
</dbReference>
<dbReference type="SUPFAM" id="SSF53955">
    <property type="entry name" value="Lysozyme-like"/>
    <property type="match status" value="1"/>
</dbReference>
<feature type="domain" description="Transglycosylase SLT" evidence="4">
    <location>
        <begin position="479"/>
        <end position="592"/>
    </location>
</feature>
<dbReference type="CDD" id="cd13401">
    <property type="entry name" value="Slt70-like"/>
    <property type="match status" value="1"/>
</dbReference>
<dbReference type="Pfam" id="PF14718">
    <property type="entry name" value="SLT_L"/>
    <property type="match status" value="1"/>
</dbReference>
<evidence type="ECO:0000313" key="6">
    <source>
        <dbReference type="EMBL" id="MFC3912210.1"/>
    </source>
</evidence>
<dbReference type="InterPro" id="IPR008258">
    <property type="entry name" value="Transglycosylase_SLT_dom_1"/>
</dbReference>
<evidence type="ECO:0000256" key="2">
    <source>
        <dbReference type="ARBA" id="ARBA00022729"/>
    </source>
</evidence>
<accession>A0ABV8CJ33</accession>
<dbReference type="Gene3D" id="1.25.20.10">
    <property type="entry name" value="Bacterial muramidases"/>
    <property type="match status" value="1"/>
</dbReference>
<evidence type="ECO:0000256" key="1">
    <source>
        <dbReference type="ARBA" id="ARBA00007734"/>
    </source>
</evidence>
<protein>
    <submittedName>
        <fullName evidence="6">Transglycosylase SLT domain-containing protein</fullName>
    </submittedName>
</protein>
<evidence type="ECO:0000313" key="7">
    <source>
        <dbReference type="Proteomes" id="UP001595692"/>
    </source>
</evidence>
<dbReference type="InterPro" id="IPR008939">
    <property type="entry name" value="Lytic_TGlycosylase_superhlx_U"/>
</dbReference>
<evidence type="ECO:0000256" key="3">
    <source>
        <dbReference type="SAM" id="SignalP"/>
    </source>
</evidence>
<evidence type="ECO:0000259" key="5">
    <source>
        <dbReference type="Pfam" id="PF14718"/>
    </source>
</evidence>
<dbReference type="PANTHER" id="PTHR37423:SF5">
    <property type="entry name" value="SOLUBLE LYTIC MUREIN TRANSGLYCOSYLASE"/>
    <property type="match status" value="1"/>
</dbReference>
<keyword evidence="2 3" id="KW-0732">Signal</keyword>
<gene>
    <name evidence="6" type="ORF">ACFOSS_01870</name>
</gene>
<dbReference type="InterPro" id="IPR037061">
    <property type="entry name" value="Lytic_TGlycoase_superhlx_L_sf"/>
</dbReference>
<dbReference type="Gene3D" id="1.10.1240.20">
    <property type="entry name" value="Lytic transglycosylase, superhelical linker domain"/>
    <property type="match status" value="1"/>
</dbReference>
<sequence length="638" mass="72881">MRLARLWGLLCLLLLGVNSSVYAVTAEQSRYLSALEAMRAGKALQARQLRLQLANYPLALYLDYYDLMLQPDPARVAEVTSFIGRDPQGLLAGRMKARYLRLLADNQDWAGFLRLSPQAPKSLGLQCRFYQARWNTGQKQEAYRFVEDIWMHDASRPGECSALFDLWQAAGLMTGPKIWQRMLLLASNPGNERVLDYLAEQMPGENAQLEAKRLASLYRQPAQLASMLPPGAKDAASIATLMLSRLARQQPDAARTLLQQQSQRYRLTSAQVIQIEGQIARKFMLDRNADERPWVDQALRRQHSPELMELRLRQAVWESDWNGVKHWVQRITPAARSDVRWTYWLARAEEEQGNRQHAQALYRQASYERSYYGFLAADRVGAQIPLNKQHLPKALTLQSALQRWSAVSRVRELLAIGETDQARAEWTFLMDEVSAQEKLSLGAMALNQGWYDLAVLSSIRAKAWDMLELRFPTPLTTTFQRYAKATGVETSLLYALARQESALYHKAQSPVGASGLMQLMPTTAAHVAKKRGINYVNRQQLIDPDMNIRLGSAYLKELLDNYGGNRVLAAAAYNAGPGRVRQWRRASAGRDMDIWVENIPYRETRNYVQNVLVFNAIYQHQLRNRAGFLTERERTMRY</sequence>
<proteinExistence type="inferred from homology"/>
<reference evidence="7" key="1">
    <citation type="journal article" date="2019" name="Int. J. Syst. Evol. Microbiol.">
        <title>The Global Catalogue of Microorganisms (GCM) 10K type strain sequencing project: providing services to taxonomists for standard genome sequencing and annotation.</title>
        <authorList>
            <consortium name="The Broad Institute Genomics Platform"/>
            <consortium name="The Broad Institute Genome Sequencing Center for Infectious Disease"/>
            <person name="Wu L."/>
            <person name="Ma J."/>
        </authorList>
    </citation>
    <scope>NUCLEOTIDE SEQUENCE [LARGE SCALE GENOMIC DNA]</scope>
    <source>
        <strain evidence="7">CCUG 54939</strain>
    </source>
</reference>
<feature type="domain" description="Lytic transglycosylase superhelical linker" evidence="5">
    <location>
        <begin position="401"/>
        <end position="467"/>
    </location>
</feature>
<dbReference type="PANTHER" id="PTHR37423">
    <property type="entry name" value="SOLUBLE LYTIC MUREIN TRANSGLYCOSYLASE-RELATED"/>
    <property type="match status" value="1"/>
</dbReference>
<organism evidence="6 7">
    <name type="scientific">Pseudaeromonas sharmana</name>
    <dbReference type="NCBI Taxonomy" id="328412"/>
    <lineage>
        <taxon>Bacteria</taxon>
        <taxon>Pseudomonadati</taxon>
        <taxon>Pseudomonadota</taxon>
        <taxon>Gammaproteobacteria</taxon>
        <taxon>Aeromonadales</taxon>
        <taxon>Aeromonadaceae</taxon>
        <taxon>Pseudaeromonas</taxon>
    </lineage>
</organism>
<name>A0ABV8CJ33_9GAMM</name>
<dbReference type="EMBL" id="JBHSAF010000001">
    <property type="protein sequence ID" value="MFC3912210.1"/>
    <property type="molecule type" value="Genomic_DNA"/>
</dbReference>